<evidence type="ECO:0000313" key="1">
    <source>
        <dbReference type="EMBL" id="MEC4293893.1"/>
    </source>
</evidence>
<comment type="caution">
    <text evidence="1">The sequence shown here is derived from an EMBL/GenBank/DDBJ whole genome shotgun (WGS) entry which is preliminary data.</text>
</comment>
<reference evidence="1 2" key="1">
    <citation type="submission" date="2024-01" db="EMBL/GenBank/DDBJ databases">
        <title>novel species in genus Adlercreutzia.</title>
        <authorList>
            <person name="Liu X."/>
        </authorList>
    </citation>
    <scope>NUCLEOTIDE SEQUENCE [LARGE SCALE GENOMIC DNA]</scope>
    <source>
        <strain evidence="1 2">R22</strain>
    </source>
</reference>
<keyword evidence="2" id="KW-1185">Reference proteome</keyword>
<dbReference type="RefSeq" id="WP_326454166.1">
    <property type="nucleotide sequence ID" value="NZ_JAYMFH010000001.1"/>
</dbReference>
<evidence type="ECO:0008006" key="3">
    <source>
        <dbReference type="Google" id="ProtNLM"/>
    </source>
</evidence>
<dbReference type="EMBL" id="JAYMFH010000001">
    <property type="protein sequence ID" value="MEC4293893.1"/>
    <property type="molecule type" value="Genomic_DNA"/>
</dbReference>
<protein>
    <recommendedName>
        <fullName evidence="3">Toxin</fullName>
    </recommendedName>
</protein>
<organism evidence="1 2">
    <name type="scientific">Adlercreutzia shanghongiae</name>
    <dbReference type="NCBI Taxonomy" id="3111773"/>
    <lineage>
        <taxon>Bacteria</taxon>
        <taxon>Bacillati</taxon>
        <taxon>Actinomycetota</taxon>
        <taxon>Coriobacteriia</taxon>
        <taxon>Eggerthellales</taxon>
        <taxon>Eggerthellaceae</taxon>
        <taxon>Adlercreutzia</taxon>
    </lineage>
</organism>
<proteinExistence type="predicted"/>
<gene>
    <name evidence="1" type="ORF">VJ920_01045</name>
</gene>
<evidence type="ECO:0000313" key="2">
    <source>
        <dbReference type="Proteomes" id="UP001343724"/>
    </source>
</evidence>
<accession>A0ABU6IVZ5</accession>
<name>A0ABU6IVZ5_9ACTN</name>
<sequence>MSQLRVHQHSRKHGLDNEDIIYAWYNFVRKRQRDDDCWVAIGFDRAGHEIELVGILLADGSTLIIHTLSPATEKIKRELKLKRS</sequence>
<dbReference type="Proteomes" id="UP001343724">
    <property type="component" value="Unassembled WGS sequence"/>
</dbReference>